<feature type="non-terminal residue" evidence="2">
    <location>
        <position position="158"/>
    </location>
</feature>
<feature type="transmembrane region" description="Helical" evidence="1">
    <location>
        <begin position="109"/>
        <end position="131"/>
    </location>
</feature>
<keyword evidence="1" id="KW-0472">Membrane</keyword>
<protein>
    <submittedName>
        <fullName evidence="2">Uncharacterized protein</fullName>
    </submittedName>
</protein>
<evidence type="ECO:0000256" key="1">
    <source>
        <dbReference type="SAM" id="Phobius"/>
    </source>
</evidence>
<evidence type="ECO:0000313" key="2">
    <source>
        <dbReference type="EMBL" id="RFU31086.1"/>
    </source>
</evidence>
<dbReference type="Proteomes" id="UP000258309">
    <property type="component" value="Unassembled WGS sequence"/>
</dbReference>
<feature type="transmembrane region" description="Helical" evidence="1">
    <location>
        <begin position="16"/>
        <end position="36"/>
    </location>
</feature>
<evidence type="ECO:0000313" key="3">
    <source>
        <dbReference type="Proteomes" id="UP000258309"/>
    </source>
</evidence>
<feature type="non-terminal residue" evidence="2">
    <location>
        <position position="1"/>
    </location>
</feature>
<proteinExistence type="predicted"/>
<name>A0A3E2HCF5_SCYLI</name>
<accession>A0A3E2HCF5</accession>
<feature type="transmembrane region" description="Helical" evidence="1">
    <location>
        <begin position="48"/>
        <end position="68"/>
    </location>
</feature>
<feature type="transmembrane region" description="Helical" evidence="1">
    <location>
        <begin position="138"/>
        <end position="157"/>
    </location>
</feature>
<keyword evidence="1" id="KW-0812">Transmembrane</keyword>
<gene>
    <name evidence="2" type="ORF">B7463_g5230</name>
</gene>
<reference evidence="2 3" key="1">
    <citation type="submission" date="2018-05" db="EMBL/GenBank/DDBJ databases">
        <title>Draft genome sequence of Scytalidium lignicola DSM 105466, a ubiquitous saprotrophic fungus.</title>
        <authorList>
            <person name="Buettner E."/>
            <person name="Gebauer A.M."/>
            <person name="Hofrichter M."/>
            <person name="Liers C."/>
            <person name="Kellner H."/>
        </authorList>
    </citation>
    <scope>NUCLEOTIDE SEQUENCE [LARGE SCALE GENOMIC DNA]</scope>
    <source>
        <strain evidence="2 3">DSM 105466</strain>
    </source>
</reference>
<sequence>MNNQITVSGITTKRTATVQTLAAMLIVHVALLRQDIARRAVDCSSCTLWWTAYLVAVVVIATTTPRVLGTAFNSANVQAAQTAQNVLAPVIPGIAPANNFSNFLAYPTLALACAPCLNSPCYVALVLIGLVSSFGVDGSSFAIASLTLTLALTLAVML</sequence>
<dbReference type="EMBL" id="NCSJ02000084">
    <property type="protein sequence ID" value="RFU31086.1"/>
    <property type="molecule type" value="Genomic_DNA"/>
</dbReference>
<comment type="caution">
    <text evidence="2">The sequence shown here is derived from an EMBL/GenBank/DDBJ whole genome shotgun (WGS) entry which is preliminary data.</text>
</comment>
<keyword evidence="1" id="KW-1133">Transmembrane helix</keyword>
<organism evidence="2 3">
    <name type="scientific">Scytalidium lignicola</name>
    <name type="common">Hyphomycete</name>
    <dbReference type="NCBI Taxonomy" id="5539"/>
    <lineage>
        <taxon>Eukaryota</taxon>
        <taxon>Fungi</taxon>
        <taxon>Dikarya</taxon>
        <taxon>Ascomycota</taxon>
        <taxon>Pezizomycotina</taxon>
        <taxon>Leotiomycetes</taxon>
        <taxon>Leotiomycetes incertae sedis</taxon>
        <taxon>Scytalidium</taxon>
    </lineage>
</organism>
<dbReference type="AlphaFoldDB" id="A0A3E2HCF5"/>
<keyword evidence="3" id="KW-1185">Reference proteome</keyword>